<proteinExistence type="inferred from homology"/>
<protein>
    <submittedName>
        <fullName evidence="10">Glycerol-3-phosphate dehydrogenase</fullName>
    </submittedName>
</protein>
<dbReference type="GO" id="GO:0004368">
    <property type="term" value="F:glycerol-3-phosphate dehydrogenase (quinone) activity"/>
    <property type="evidence" value="ECO:0007669"/>
    <property type="project" value="InterPro"/>
</dbReference>
<dbReference type="AlphaFoldDB" id="A0A1H0P019"/>
<evidence type="ECO:0000256" key="7">
    <source>
        <dbReference type="SAM" id="MobiDB-lite"/>
    </source>
</evidence>
<name>A0A1H0P019_9ACTN</name>
<dbReference type="Gene3D" id="1.10.8.870">
    <property type="entry name" value="Alpha-glycerophosphate oxidase, cap domain"/>
    <property type="match status" value="1"/>
</dbReference>
<keyword evidence="11" id="KW-1185">Reference proteome</keyword>
<dbReference type="PANTHER" id="PTHR11985:SF35">
    <property type="entry name" value="ANAEROBIC GLYCEROL-3-PHOSPHATE DEHYDROGENASE SUBUNIT A"/>
    <property type="match status" value="1"/>
</dbReference>
<feature type="domain" description="FAD dependent oxidoreductase" evidence="8">
    <location>
        <begin position="34"/>
        <end position="340"/>
    </location>
</feature>
<dbReference type="InterPro" id="IPR006076">
    <property type="entry name" value="FAD-dep_OxRdtase"/>
</dbReference>
<comment type="cofactor">
    <cofactor evidence="1">
        <name>FAD</name>
        <dbReference type="ChEBI" id="CHEBI:57692"/>
    </cofactor>
</comment>
<dbReference type="RefSeq" id="WP_092596588.1">
    <property type="nucleotide sequence ID" value="NZ_FNJR01000001.1"/>
</dbReference>
<dbReference type="InterPro" id="IPR031656">
    <property type="entry name" value="DAO_C"/>
</dbReference>
<feature type="compositionally biased region" description="Basic and acidic residues" evidence="7">
    <location>
        <begin position="365"/>
        <end position="378"/>
    </location>
</feature>
<dbReference type="EMBL" id="FNJR01000001">
    <property type="protein sequence ID" value="SDO98000.1"/>
    <property type="molecule type" value="Genomic_DNA"/>
</dbReference>
<sequence>MTSHPAGTPPRATSLHAARRDAELAELAGGVRPDVLVVGGGVTGTATALDAAARGLSVALVEAEDLAGRTPRRSDVLPGGLPRDNGPLELARARRDAVECETLSNTTAPHLVRTLPLLLPLDSGVPRGTELAMRARLAAESAMRLAAGTPTTVLPTARRIPAAEARALAPGLPSPGPRGGLLSFGTQLADEARLVVALARTAAGFGARVLTRVRATRLHRDGADVVDRLADTEIRVRARAVINATGLRAAELVDGLLLNTLRIPGAVLETGRLGLDATGVVTVPAGRAWATVRCVPQPDGRSLLTAGEVELTGTPPELPELQATGRAEENDLLEAASRVLGRNARREPPLEPHVVSHALPRRTARRSDDREARPDRRGREHHVHTSPAGVISVVRGRLAPYRTAAAEAVDVAVRGCGLRAGGSRTATTPLVGAASRGRLAEAEVEQRLIDRYGTEAERVSAMTELDPALAEPVAPGLSTSVAEVVWAVRHEGAMNAADVLDRRMPPGLGPESRAAALPPVADVVTRALRGVYH</sequence>
<dbReference type="InterPro" id="IPR038299">
    <property type="entry name" value="DAO_C_sf"/>
</dbReference>
<dbReference type="Gene3D" id="3.50.50.60">
    <property type="entry name" value="FAD/NAD(P)-binding domain"/>
    <property type="match status" value="3"/>
</dbReference>
<dbReference type="PANTHER" id="PTHR11985">
    <property type="entry name" value="GLYCEROL-3-PHOSPHATE DEHYDROGENASE"/>
    <property type="match status" value="1"/>
</dbReference>
<evidence type="ECO:0000256" key="2">
    <source>
        <dbReference type="ARBA" id="ARBA00007330"/>
    </source>
</evidence>
<dbReference type="STRING" id="405564.SAMN04487905_101321"/>
<keyword evidence="3" id="KW-0285">Flavoprotein</keyword>
<dbReference type="OrthoDB" id="5170801at2"/>
<dbReference type="SUPFAM" id="SSF51905">
    <property type="entry name" value="FAD/NAD(P)-binding domain"/>
    <property type="match status" value="1"/>
</dbReference>
<organism evidence="10 11">
    <name type="scientific">Actinopolyspora xinjiangensis</name>
    <dbReference type="NCBI Taxonomy" id="405564"/>
    <lineage>
        <taxon>Bacteria</taxon>
        <taxon>Bacillati</taxon>
        <taxon>Actinomycetota</taxon>
        <taxon>Actinomycetes</taxon>
        <taxon>Actinopolysporales</taxon>
        <taxon>Actinopolysporaceae</taxon>
        <taxon>Actinopolyspora</taxon>
    </lineage>
</organism>
<keyword evidence="6" id="KW-0560">Oxidoreductase</keyword>
<accession>A0A1H0P019</accession>
<evidence type="ECO:0000259" key="8">
    <source>
        <dbReference type="Pfam" id="PF01266"/>
    </source>
</evidence>
<dbReference type="InterPro" id="IPR000447">
    <property type="entry name" value="G3P_DH_FAD-dep"/>
</dbReference>
<comment type="similarity">
    <text evidence="2">Belongs to the FAD-dependent glycerol-3-phosphate dehydrogenase family.</text>
</comment>
<keyword evidence="4" id="KW-0319">Glycerol metabolism</keyword>
<evidence type="ECO:0000256" key="6">
    <source>
        <dbReference type="ARBA" id="ARBA00023002"/>
    </source>
</evidence>
<evidence type="ECO:0000256" key="3">
    <source>
        <dbReference type="ARBA" id="ARBA00022630"/>
    </source>
</evidence>
<evidence type="ECO:0000256" key="1">
    <source>
        <dbReference type="ARBA" id="ARBA00001974"/>
    </source>
</evidence>
<dbReference type="InterPro" id="IPR036188">
    <property type="entry name" value="FAD/NAD-bd_sf"/>
</dbReference>
<dbReference type="Proteomes" id="UP000199497">
    <property type="component" value="Unassembled WGS sequence"/>
</dbReference>
<dbReference type="PRINTS" id="PR01001">
    <property type="entry name" value="FADG3PDH"/>
</dbReference>
<evidence type="ECO:0000313" key="10">
    <source>
        <dbReference type="EMBL" id="SDO98000.1"/>
    </source>
</evidence>
<dbReference type="GO" id="GO:0046168">
    <property type="term" value="P:glycerol-3-phosphate catabolic process"/>
    <property type="evidence" value="ECO:0007669"/>
    <property type="project" value="TreeGrafter"/>
</dbReference>
<reference evidence="11" key="1">
    <citation type="submission" date="2016-10" db="EMBL/GenBank/DDBJ databases">
        <authorList>
            <person name="Varghese N."/>
            <person name="Submissions S."/>
        </authorList>
    </citation>
    <scope>NUCLEOTIDE SEQUENCE [LARGE SCALE GENOMIC DNA]</scope>
    <source>
        <strain evidence="11">DSM 46732</strain>
    </source>
</reference>
<evidence type="ECO:0000256" key="4">
    <source>
        <dbReference type="ARBA" id="ARBA00022798"/>
    </source>
</evidence>
<feature type="domain" description="Alpha-glycerophosphate oxidase C-terminal" evidence="9">
    <location>
        <begin position="423"/>
        <end position="528"/>
    </location>
</feature>
<feature type="region of interest" description="Disordered" evidence="7">
    <location>
        <begin position="341"/>
        <end position="386"/>
    </location>
</feature>
<evidence type="ECO:0000256" key="5">
    <source>
        <dbReference type="ARBA" id="ARBA00022827"/>
    </source>
</evidence>
<dbReference type="Pfam" id="PF01266">
    <property type="entry name" value="DAO"/>
    <property type="match status" value="1"/>
</dbReference>
<evidence type="ECO:0000313" key="11">
    <source>
        <dbReference type="Proteomes" id="UP000199497"/>
    </source>
</evidence>
<dbReference type="GO" id="GO:0006071">
    <property type="term" value="P:glycerol metabolic process"/>
    <property type="evidence" value="ECO:0007669"/>
    <property type="project" value="UniProtKB-KW"/>
</dbReference>
<gene>
    <name evidence="10" type="ORF">SAMN04487905_101321</name>
</gene>
<keyword evidence="5" id="KW-0274">FAD</keyword>
<evidence type="ECO:0000259" key="9">
    <source>
        <dbReference type="Pfam" id="PF16901"/>
    </source>
</evidence>
<dbReference type="Pfam" id="PF16901">
    <property type="entry name" value="DAO_C"/>
    <property type="match status" value="1"/>
</dbReference>